<feature type="transmembrane region" description="Helical" evidence="11">
    <location>
        <begin position="912"/>
        <end position="928"/>
    </location>
</feature>
<dbReference type="InterPro" id="IPR003439">
    <property type="entry name" value="ABC_transporter-like_ATP-bd"/>
</dbReference>
<proteinExistence type="inferred from homology"/>
<feature type="transmembrane region" description="Helical" evidence="11">
    <location>
        <begin position="948"/>
        <end position="966"/>
    </location>
</feature>
<dbReference type="GO" id="GO:0016020">
    <property type="term" value="C:membrane"/>
    <property type="evidence" value="ECO:0007669"/>
    <property type="project" value="InterPro"/>
</dbReference>
<dbReference type="Gene3D" id="1.20.1560.10">
    <property type="entry name" value="ABC transporter type 1, transmembrane domain"/>
    <property type="match status" value="1"/>
</dbReference>
<protein>
    <recommendedName>
        <fullName evidence="16">ABC transporter B family member 15-like</fullName>
    </recommendedName>
</protein>
<gene>
    <name evidence="14" type="ORF">NE237_028013</name>
</gene>
<feature type="transmembrane region" description="Helical" evidence="11">
    <location>
        <begin position="197"/>
        <end position="216"/>
    </location>
</feature>
<evidence type="ECO:0000256" key="7">
    <source>
        <dbReference type="ARBA" id="ARBA00022989"/>
    </source>
</evidence>
<evidence type="ECO:0000256" key="1">
    <source>
        <dbReference type="ARBA" id="ARBA00007577"/>
    </source>
</evidence>
<feature type="transmembrane region" description="Helical" evidence="11">
    <location>
        <begin position="836"/>
        <end position="855"/>
    </location>
</feature>
<dbReference type="AlphaFoldDB" id="A0A9Q0JTI8"/>
<dbReference type="InterPro" id="IPR003593">
    <property type="entry name" value="AAA+_ATPase"/>
</dbReference>
<dbReference type="Pfam" id="PF00005">
    <property type="entry name" value="ABC_tran"/>
    <property type="match status" value="2"/>
</dbReference>
<feature type="domain" description="ABC transmembrane type-1" evidence="13">
    <location>
        <begin position="690"/>
        <end position="977"/>
    </location>
</feature>
<feature type="region of interest" description="Disordered" evidence="10">
    <location>
        <begin position="1"/>
        <end position="26"/>
    </location>
</feature>
<dbReference type="InterPro" id="IPR011527">
    <property type="entry name" value="ABC1_TM_dom"/>
</dbReference>
<feature type="transmembrane region" description="Helical" evidence="11">
    <location>
        <begin position="689"/>
        <end position="719"/>
    </location>
</feature>
<dbReference type="SUPFAM" id="SSF52540">
    <property type="entry name" value="P-loop containing nucleoside triphosphate hydrolases"/>
    <property type="match status" value="2"/>
</dbReference>
<feature type="transmembrane region" description="Helical" evidence="11">
    <location>
        <begin position="42"/>
        <end position="64"/>
    </location>
</feature>
<evidence type="ECO:0008006" key="16">
    <source>
        <dbReference type="Google" id="ProtNLM"/>
    </source>
</evidence>
<name>A0A9Q0JTI8_9MAGN</name>
<feature type="domain" description="ABC transporter" evidence="12">
    <location>
        <begin position="1012"/>
        <end position="1249"/>
    </location>
</feature>
<feature type="region of interest" description="Disordered" evidence="10">
    <location>
        <begin position="609"/>
        <end position="645"/>
    </location>
</feature>
<dbReference type="FunFam" id="3.40.50.300:FF:000205">
    <property type="entry name" value="ABC transporter B family member 4"/>
    <property type="match status" value="2"/>
</dbReference>
<dbReference type="PANTHER" id="PTHR45136">
    <property type="entry name" value="ABC TRANSPORTER DOMAIN-CONTAINING PROTEIN"/>
    <property type="match status" value="1"/>
</dbReference>
<dbReference type="PROSITE" id="PS50893">
    <property type="entry name" value="ABC_TRANSPORTER_2"/>
    <property type="match status" value="2"/>
</dbReference>
<dbReference type="SUPFAM" id="SSF90123">
    <property type="entry name" value="ABC transporter transmembrane region"/>
    <property type="match status" value="2"/>
</dbReference>
<feature type="transmembrane region" description="Helical" evidence="11">
    <location>
        <begin position="275"/>
        <end position="295"/>
    </location>
</feature>
<dbReference type="GO" id="GO:0016887">
    <property type="term" value="F:ATP hydrolysis activity"/>
    <property type="evidence" value="ECO:0007669"/>
    <property type="project" value="InterPro"/>
</dbReference>
<evidence type="ECO:0000256" key="9">
    <source>
        <dbReference type="ARBA" id="ARBA00023180"/>
    </source>
</evidence>
<dbReference type="GO" id="GO:0140359">
    <property type="term" value="F:ABC-type transporter activity"/>
    <property type="evidence" value="ECO:0007669"/>
    <property type="project" value="InterPro"/>
</dbReference>
<keyword evidence="15" id="KW-1185">Reference proteome</keyword>
<dbReference type="InterPro" id="IPR027417">
    <property type="entry name" value="P-loop_NTPase"/>
</dbReference>
<accession>A0A9Q0JTI8</accession>
<keyword evidence="4" id="KW-0677">Repeat</keyword>
<keyword evidence="6" id="KW-0067">ATP-binding</keyword>
<evidence type="ECO:0000313" key="15">
    <source>
        <dbReference type="Proteomes" id="UP001141806"/>
    </source>
</evidence>
<evidence type="ECO:0000256" key="3">
    <source>
        <dbReference type="ARBA" id="ARBA00022692"/>
    </source>
</evidence>
<dbReference type="Proteomes" id="UP001141806">
    <property type="component" value="Unassembled WGS sequence"/>
</dbReference>
<keyword evidence="3 11" id="KW-0812">Transmembrane</keyword>
<dbReference type="EMBL" id="JAMYWD010000012">
    <property type="protein sequence ID" value="KAJ4951181.1"/>
    <property type="molecule type" value="Genomic_DNA"/>
</dbReference>
<dbReference type="PROSITE" id="PS00211">
    <property type="entry name" value="ABC_TRANSPORTER_1"/>
    <property type="match status" value="2"/>
</dbReference>
<evidence type="ECO:0000259" key="12">
    <source>
        <dbReference type="PROSITE" id="PS50893"/>
    </source>
</evidence>
<dbReference type="GO" id="GO:0005524">
    <property type="term" value="F:ATP binding"/>
    <property type="evidence" value="ECO:0007669"/>
    <property type="project" value="UniProtKB-KW"/>
</dbReference>
<evidence type="ECO:0000256" key="10">
    <source>
        <dbReference type="SAM" id="MobiDB-lite"/>
    </source>
</evidence>
<feature type="domain" description="ABC transmembrane type-1" evidence="13">
    <location>
        <begin position="46"/>
        <end position="335"/>
    </location>
</feature>
<dbReference type="CDD" id="cd18577">
    <property type="entry name" value="ABC_6TM_Pgp_ABCB1_D1_like"/>
    <property type="match status" value="1"/>
</dbReference>
<keyword evidence="7 11" id="KW-1133">Transmembrane helix</keyword>
<organism evidence="14 15">
    <name type="scientific">Protea cynaroides</name>
    <dbReference type="NCBI Taxonomy" id="273540"/>
    <lineage>
        <taxon>Eukaryota</taxon>
        <taxon>Viridiplantae</taxon>
        <taxon>Streptophyta</taxon>
        <taxon>Embryophyta</taxon>
        <taxon>Tracheophyta</taxon>
        <taxon>Spermatophyta</taxon>
        <taxon>Magnoliopsida</taxon>
        <taxon>Proteales</taxon>
        <taxon>Proteaceae</taxon>
        <taxon>Protea</taxon>
    </lineage>
</organism>
<feature type="transmembrane region" description="Helical" evidence="11">
    <location>
        <begin position="172"/>
        <end position="191"/>
    </location>
</feature>
<evidence type="ECO:0000256" key="6">
    <source>
        <dbReference type="ARBA" id="ARBA00022840"/>
    </source>
</evidence>
<dbReference type="InterPro" id="IPR036640">
    <property type="entry name" value="ABC1_TM_sf"/>
</dbReference>
<dbReference type="PROSITE" id="PS50929">
    <property type="entry name" value="ABC_TM1F"/>
    <property type="match status" value="2"/>
</dbReference>
<evidence type="ECO:0000256" key="4">
    <source>
        <dbReference type="ARBA" id="ARBA00022737"/>
    </source>
</evidence>
<dbReference type="CDD" id="cd18578">
    <property type="entry name" value="ABC_6TM_Pgp_ABCB1_D2_like"/>
    <property type="match status" value="1"/>
</dbReference>
<dbReference type="OrthoDB" id="6500128at2759"/>
<dbReference type="Gene3D" id="3.40.50.300">
    <property type="entry name" value="P-loop containing nucleotide triphosphate hydrolases"/>
    <property type="match status" value="2"/>
</dbReference>
<feature type="transmembrane region" description="Helical" evidence="11">
    <location>
        <begin position="92"/>
        <end position="114"/>
    </location>
</feature>
<evidence type="ECO:0000256" key="8">
    <source>
        <dbReference type="ARBA" id="ARBA00023136"/>
    </source>
</evidence>
<dbReference type="CDD" id="cd03249">
    <property type="entry name" value="ABC_MTABC3_MDL1_MDL2"/>
    <property type="match status" value="2"/>
</dbReference>
<dbReference type="Pfam" id="PF00664">
    <property type="entry name" value="ABC_membrane"/>
    <property type="match status" value="2"/>
</dbReference>
<evidence type="ECO:0000256" key="11">
    <source>
        <dbReference type="SAM" id="Phobius"/>
    </source>
</evidence>
<evidence type="ECO:0000259" key="13">
    <source>
        <dbReference type="PROSITE" id="PS50929"/>
    </source>
</evidence>
<dbReference type="PANTHER" id="PTHR45136:SF2">
    <property type="entry name" value="ABC TRANSPORTER DOMAIN-CONTAINING PROTEIN"/>
    <property type="match status" value="1"/>
</dbReference>
<sequence>MGDKMGDDDKVVAKSKKQSKQNKKKGSSLRTIFMHADATDMWLMTFGIIGAVGDGISLPALFYINSLVFNSFGASSTGGGSSPFVTDINNNVLTLTYLACVSYAVAFLEGYCWARTGERQATRMRARYLKAVLRQDVAYFDLKEGSMTDVVTSVSDDTLVIQDFLSEKVPRLIANLSGFVGCYVIAFVLLWQLAIVGFPFIILLILPGFVCGRIMMSLATKIRVEYNKAGSIAQQAISSVRTVYSFVGENKVMSEFSEALEGSVKLGLKQGLAKGFTIGSMSIMITIWGFMAWYGSQLVMYHNAKGGTIFAVGLTVLFGGMSLGSALMNIKYFSEATTAAERIMETIKRIPEIDSENMEGQTLETVLGEVEFKNVNFAYPSRPESIIFRDFSLKIPTGRTIALVGGSGSGKSTIISLLERLYDPLNGEILLDGVAINKLQLKWFRSQMGLVSQEPALFATSVKENILFGNEDATMDDIIAAAKAANAHNFVSQLPEGYNTQVGEAGIQISGGQKQRLAIARAIVKSPKILLLDEATSALDSESERIVQEALDKVMIGRTTIIVAHRLSTIRNADMIAVVQNGQVMEAGTHEELMQDENGLYTALVRNQQTKTKGKDETQGATSSLHLSREDEHNSSSRRRSSMNIRSISSRSKVGVEVITEDEKVAKEEFPVPSFKRLLLLNLPEWKHAVIGCISAALFGTVQPVQSFLMGSMISVFFLTDHNEIKTKTRAYALSFAGLGLFSIIVNVIQHYSFAAMGEQMTKRIRETMLSKILTFEVAWFDQDTNTTGAVCSRLAKDANTVRSLVGDRMSLLLQSLSSVIVACTVGLIISWRLAVVLIAIQPLLVVSHYIRRVLLKRMTEQALKTQDNSSKLAAEAVTNHRTITVFSSQDRILRLLAEAEEGPRKESIRQAWFAGILLGASQSMLYFTRAFEFWYGGQLLLKGQVTATAFFEAFFILVSLGRVIADAGSMTTDLSAGTQAVASVFAVLDRETRIESEDPQGHQPETLTGHVELRDVEFTYPARPDVMIFRGFSINIRPGKSTALVGHSGSGKSTIISLIDRFYDPVKGTVQIDGRNIKSYNLKALRKHIALVSQEPTLFAKTIRENILFGISETADEAEIVAAAKAANAHDFITALKDGYNTFCGEKGTQLSGGQKQRIAIARAILKNPAILLLDEATSALDTQSEKVVQEALERLMVGRTSVVVAHRLSTIQNCDTIAVLDKGKVVERGTHSSLLAKGPTGSYYSLVNIQRAGHME</sequence>
<evidence type="ECO:0000313" key="14">
    <source>
        <dbReference type="EMBL" id="KAJ4951181.1"/>
    </source>
</evidence>
<comment type="similarity">
    <text evidence="1">Belongs to the ABC transporter superfamily. ABCB family. Multidrug resistance exporter (TC 3.A.1.201) subfamily.</text>
</comment>
<keyword evidence="8 11" id="KW-0472">Membrane</keyword>
<feature type="transmembrane region" description="Helical" evidence="11">
    <location>
        <begin position="731"/>
        <end position="754"/>
    </location>
</feature>
<feature type="domain" description="ABC transporter" evidence="12">
    <location>
        <begin position="370"/>
        <end position="606"/>
    </location>
</feature>
<feature type="compositionally biased region" description="Basic residues" evidence="10">
    <location>
        <begin position="13"/>
        <end position="26"/>
    </location>
</feature>
<keyword evidence="9" id="KW-0325">Glycoprotein</keyword>
<dbReference type="SMART" id="SM00382">
    <property type="entry name" value="AAA"/>
    <property type="match status" value="2"/>
</dbReference>
<feature type="transmembrane region" description="Helical" evidence="11">
    <location>
        <begin position="812"/>
        <end position="830"/>
    </location>
</feature>
<feature type="compositionally biased region" description="Basic and acidic residues" evidence="10">
    <location>
        <begin position="1"/>
        <end position="12"/>
    </location>
</feature>
<evidence type="ECO:0000256" key="2">
    <source>
        <dbReference type="ARBA" id="ARBA00022448"/>
    </source>
</evidence>
<feature type="transmembrane region" description="Helical" evidence="11">
    <location>
        <begin position="307"/>
        <end position="328"/>
    </location>
</feature>
<keyword evidence="2" id="KW-0813">Transport</keyword>
<dbReference type="InterPro" id="IPR017871">
    <property type="entry name" value="ABC_transporter-like_CS"/>
</dbReference>
<evidence type="ECO:0000256" key="5">
    <source>
        <dbReference type="ARBA" id="ARBA00022741"/>
    </source>
</evidence>
<keyword evidence="5" id="KW-0547">Nucleotide-binding</keyword>
<comment type="caution">
    <text evidence="14">The sequence shown here is derived from an EMBL/GenBank/DDBJ whole genome shotgun (WGS) entry which is preliminary data.</text>
</comment>
<reference evidence="14" key="1">
    <citation type="journal article" date="2023" name="Plant J.">
        <title>The genome of the king protea, Protea cynaroides.</title>
        <authorList>
            <person name="Chang J."/>
            <person name="Duong T.A."/>
            <person name="Schoeman C."/>
            <person name="Ma X."/>
            <person name="Roodt D."/>
            <person name="Barker N."/>
            <person name="Li Z."/>
            <person name="Van de Peer Y."/>
            <person name="Mizrachi E."/>
        </authorList>
    </citation>
    <scope>NUCLEOTIDE SEQUENCE</scope>
    <source>
        <tissue evidence="14">Young leaves</tissue>
    </source>
</reference>